<evidence type="ECO:0000313" key="3">
    <source>
        <dbReference type="Proteomes" id="UP000236333"/>
    </source>
</evidence>
<dbReference type="OrthoDB" id="545379at2759"/>
<proteinExistence type="predicted"/>
<dbReference type="EMBL" id="PGGS01000180">
    <property type="protein sequence ID" value="PNH07431.1"/>
    <property type="molecule type" value="Genomic_DNA"/>
</dbReference>
<protein>
    <submittedName>
        <fullName evidence="2">Uncharacterized protein</fullName>
    </submittedName>
</protein>
<evidence type="ECO:0000256" key="1">
    <source>
        <dbReference type="SAM" id="MobiDB-lite"/>
    </source>
</evidence>
<comment type="caution">
    <text evidence="2">The sequence shown here is derived from an EMBL/GenBank/DDBJ whole genome shotgun (WGS) entry which is preliminary data.</text>
</comment>
<organism evidence="2 3">
    <name type="scientific">Tetrabaena socialis</name>
    <dbReference type="NCBI Taxonomy" id="47790"/>
    <lineage>
        <taxon>Eukaryota</taxon>
        <taxon>Viridiplantae</taxon>
        <taxon>Chlorophyta</taxon>
        <taxon>core chlorophytes</taxon>
        <taxon>Chlorophyceae</taxon>
        <taxon>CS clade</taxon>
        <taxon>Chlamydomonadales</taxon>
        <taxon>Tetrabaenaceae</taxon>
        <taxon>Tetrabaena</taxon>
    </lineage>
</organism>
<gene>
    <name evidence="2" type="ORF">TSOC_006103</name>
</gene>
<name>A0A2J8A4H6_9CHLO</name>
<accession>A0A2J8A4H6</accession>
<dbReference type="AlphaFoldDB" id="A0A2J8A4H6"/>
<dbReference type="Proteomes" id="UP000236333">
    <property type="component" value="Unassembled WGS sequence"/>
</dbReference>
<sequence length="211" mass="22667">MEEQKGQTLVALILAAGTPRSSSASEEASSAGSEPLPANASPFPLSPPATSPSPSDPSVFSYDWASDVPCNLRVKEYWTLINQRRAPAFRQIAQQIQTGNYDTLNMNLNVAPMADLRQAVLYLPWALLQNSEYTATTDSFKAHKVFDDHVKDLQRAATAASVYGTGEGPAQAQQQAQQVQQAFILMSASLDGFLAAVPAKYGNGSLFQQAS</sequence>
<feature type="compositionally biased region" description="Pro residues" evidence="1">
    <location>
        <begin position="44"/>
        <end position="55"/>
    </location>
</feature>
<feature type="region of interest" description="Disordered" evidence="1">
    <location>
        <begin position="1"/>
        <end position="57"/>
    </location>
</feature>
<evidence type="ECO:0000313" key="2">
    <source>
        <dbReference type="EMBL" id="PNH07431.1"/>
    </source>
</evidence>
<keyword evidence="3" id="KW-1185">Reference proteome</keyword>
<reference evidence="2 3" key="1">
    <citation type="journal article" date="2017" name="Mol. Biol. Evol.">
        <title>The 4-celled Tetrabaena socialis nuclear genome reveals the essential components for genetic control of cell number at the origin of multicellularity in the volvocine lineage.</title>
        <authorList>
            <person name="Featherston J."/>
            <person name="Arakaki Y."/>
            <person name="Hanschen E.R."/>
            <person name="Ferris P.J."/>
            <person name="Michod R.E."/>
            <person name="Olson B.J.S.C."/>
            <person name="Nozaki H."/>
            <person name="Durand P.M."/>
        </authorList>
    </citation>
    <scope>NUCLEOTIDE SEQUENCE [LARGE SCALE GENOMIC DNA]</scope>
    <source>
        <strain evidence="2 3">NIES-571</strain>
    </source>
</reference>
<feature type="compositionally biased region" description="Low complexity" evidence="1">
    <location>
        <begin position="21"/>
        <end position="34"/>
    </location>
</feature>